<dbReference type="SUPFAM" id="SSF46689">
    <property type="entry name" value="Homeodomain-like"/>
    <property type="match status" value="2"/>
</dbReference>
<dbReference type="PROSITE" id="PS51253">
    <property type="entry name" value="HTH_CENPB"/>
    <property type="match status" value="1"/>
</dbReference>
<feature type="compositionally biased region" description="Polar residues" evidence="2">
    <location>
        <begin position="82"/>
        <end position="91"/>
    </location>
</feature>
<feature type="region of interest" description="Disordered" evidence="2">
    <location>
        <begin position="141"/>
        <end position="181"/>
    </location>
</feature>
<feature type="region of interest" description="Disordered" evidence="2">
    <location>
        <begin position="80"/>
        <end position="100"/>
    </location>
</feature>
<dbReference type="InterPro" id="IPR050863">
    <property type="entry name" value="CenT-Element_Derived"/>
</dbReference>
<keyword evidence="1" id="KW-0238">DNA-binding</keyword>
<evidence type="ECO:0000313" key="4">
    <source>
        <dbReference type="EMBL" id="KZW00947.1"/>
    </source>
</evidence>
<protein>
    <recommendedName>
        <fullName evidence="3">HTH CENPB-type domain-containing protein</fullName>
    </recommendedName>
</protein>
<dbReference type="Gene3D" id="1.10.10.60">
    <property type="entry name" value="Homeodomain-like"/>
    <property type="match status" value="2"/>
</dbReference>
<name>A0A165NMC1_EXIGL</name>
<dbReference type="InParanoid" id="A0A165NMC1"/>
<dbReference type="InterPro" id="IPR009057">
    <property type="entry name" value="Homeodomain-like_sf"/>
</dbReference>
<keyword evidence="5" id="KW-1185">Reference proteome</keyword>
<organism evidence="4 5">
    <name type="scientific">Exidia glandulosa HHB12029</name>
    <dbReference type="NCBI Taxonomy" id="1314781"/>
    <lineage>
        <taxon>Eukaryota</taxon>
        <taxon>Fungi</taxon>
        <taxon>Dikarya</taxon>
        <taxon>Basidiomycota</taxon>
        <taxon>Agaricomycotina</taxon>
        <taxon>Agaricomycetes</taxon>
        <taxon>Auriculariales</taxon>
        <taxon>Exidiaceae</taxon>
        <taxon>Exidia</taxon>
    </lineage>
</organism>
<dbReference type="GO" id="GO:0003677">
    <property type="term" value="F:DNA binding"/>
    <property type="evidence" value="ECO:0007669"/>
    <property type="project" value="UniProtKB-KW"/>
</dbReference>
<reference evidence="4 5" key="1">
    <citation type="journal article" date="2016" name="Mol. Biol. Evol.">
        <title>Comparative Genomics of Early-Diverging Mushroom-Forming Fungi Provides Insights into the Origins of Lignocellulose Decay Capabilities.</title>
        <authorList>
            <person name="Nagy L.G."/>
            <person name="Riley R."/>
            <person name="Tritt A."/>
            <person name="Adam C."/>
            <person name="Daum C."/>
            <person name="Floudas D."/>
            <person name="Sun H."/>
            <person name="Yadav J.S."/>
            <person name="Pangilinan J."/>
            <person name="Larsson K.H."/>
            <person name="Matsuura K."/>
            <person name="Barry K."/>
            <person name="Labutti K."/>
            <person name="Kuo R."/>
            <person name="Ohm R.A."/>
            <person name="Bhattacharya S.S."/>
            <person name="Shirouzu T."/>
            <person name="Yoshinaga Y."/>
            <person name="Martin F.M."/>
            <person name="Grigoriev I.V."/>
            <person name="Hibbett D.S."/>
        </authorList>
    </citation>
    <scope>NUCLEOTIDE SEQUENCE [LARGE SCALE GENOMIC DNA]</scope>
    <source>
        <strain evidence="4 5">HHB12029</strain>
    </source>
</reference>
<dbReference type="PANTHER" id="PTHR19303">
    <property type="entry name" value="TRANSPOSON"/>
    <property type="match status" value="1"/>
</dbReference>
<evidence type="ECO:0000256" key="1">
    <source>
        <dbReference type="ARBA" id="ARBA00023125"/>
    </source>
</evidence>
<dbReference type="SMART" id="SM00674">
    <property type="entry name" value="CENPB"/>
    <property type="match status" value="1"/>
</dbReference>
<evidence type="ECO:0000256" key="2">
    <source>
        <dbReference type="SAM" id="MobiDB-lite"/>
    </source>
</evidence>
<evidence type="ECO:0000259" key="3">
    <source>
        <dbReference type="PROSITE" id="PS51253"/>
    </source>
</evidence>
<sequence>MDNGHAFMYQDPLSSAGQWSTEPAVHDAAGLYYSQQELDNAQQYVMHQHQQQSMEMALAPPSTPSDMAAGILTRSQRARVAAQQSTQSQPVTPDVARRSPVYTGHYPQMNLFTDQSAFLEPIQSPSDRPALSLAAAAHFHPPAHAHGSPQYPSTPTTVSSAPSSRAYYSAGGRSASPAVSVASTRTSVSSVRHASMHSHDPMAMGDCSMDVAPDASQHPFQPEGAAAAAFDLSNAAAGVEPLGGRVPRTRKTRLYNIDRKAICCYAKAHPEARQEDIAARYGVERSTISKILKQKQKWMSVPEGEELKIIKHRPSKFPALEKRLLIQLKQCARETPPVTLTDQLIRNKARDVAKEIGISEDKFKASSGWVENFKHRHNIRRGVLIGRRRHRNVGADGELTGEDESDYEYAIFDGEEGLTKEERMARRAEQKKERLELFRIAEEQIMEEHHDQIAQGLLDEELRMELVMGRRSQLLRLKQAGKPLDQLPGPVEATIAIDLHHVALEEHYRRLEEGPDSMPRSYALIGYTPPSAPGPSGVTSYNQAAASASSHNETNVDAAVDSLNYVAHNIPPEFMTREEKAVLEKLTGRLKTRSSARRA</sequence>
<dbReference type="GO" id="GO:0005634">
    <property type="term" value="C:nucleus"/>
    <property type="evidence" value="ECO:0007669"/>
    <property type="project" value="TreeGrafter"/>
</dbReference>
<gene>
    <name evidence="4" type="ORF">EXIGLDRAFT_761236</name>
</gene>
<dbReference type="AlphaFoldDB" id="A0A165NMC1"/>
<dbReference type="OrthoDB" id="9909311at2759"/>
<dbReference type="InterPro" id="IPR006600">
    <property type="entry name" value="HTH_CenpB_DNA-bd_dom"/>
</dbReference>
<feature type="domain" description="HTH CENPB-type" evidence="3">
    <location>
        <begin position="308"/>
        <end position="383"/>
    </location>
</feature>
<proteinExistence type="predicted"/>
<evidence type="ECO:0000313" key="5">
    <source>
        <dbReference type="Proteomes" id="UP000077266"/>
    </source>
</evidence>
<dbReference type="EMBL" id="KV425897">
    <property type="protein sequence ID" value="KZW00947.1"/>
    <property type="molecule type" value="Genomic_DNA"/>
</dbReference>
<dbReference type="STRING" id="1314781.A0A165NMC1"/>
<dbReference type="Proteomes" id="UP000077266">
    <property type="component" value="Unassembled WGS sequence"/>
</dbReference>
<dbReference type="Pfam" id="PF03221">
    <property type="entry name" value="HTH_Tnp_Tc5"/>
    <property type="match status" value="1"/>
</dbReference>
<accession>A0A165NMC1</accession>
<dbReference type="PANTHER" id="PTHR19303:SF70">
    <property type="entry name" value="HTH CENPB-TYPE DOMAIN-CONTAINING PROTEIN"/>
    <property type="match status" value="1"/>
</dbReference>